<protein>
    <submittedName>
        <fullName evidence="9">Succinate dehydrogenase cytochrome b subunit</fullName>
    </submittedName>
</protein>
<dbReference type="EMBL" id="JAPZVP010000007">
    <property type="protein sequence ID" value="MDA1360187.1"/>
    <property type="molecule type" value="Genomic_DNA"/>
</dbReference>
<feature type="transmembrane region" description="Helical" evidence="8">
    <location>
        <begin position="221"/>
        <end position="244"/>
    </location>
</feature>
<evidence type="ECO:0000256" key="3">
    <source>
        <dbReference type="ARBA" id="ARBA00022692"/>
    </source>
</evidence>
<dbReference type="CDD" id="cd03498">
    <property type="entry name" value="SQR_TypeB_2_TM"/>
    <property type="match status" value="1"/>
</dbReference>
<evidence type="ECO:0000256" key="2">
    <source>
        <dbReference type="ARBA" id="ARBA00022617"/>
    </source>
</evidence>
<evidence type="ECO:0000256" key="6">
    <source>
        <dbReference type="ARBA" id="ARBA00023004"/>
    </source>
</evidence>
<comment type="caution">
    <text evidence="9">The sequence shown here is derived from an EMBL/GenBank/DDBJ whole genome shotgun (WGS) entry which is preliminary data.</text>
</comment>
<dbReference type="InterPro" id="IPR000701">
    <property type="entry name" value="SuccDH_FuR_B_TM-su"/>
</dbReference>
<dbReference type="Gene3D" id="1.20.1300.10">
    <property type="entry name" value="Fumarate reductase/succinate dehydrogenase, transmembrane subunit"/>
    <property type="match status" value="1"/>
</dbReference>
<feature type="transmembrane region" description="Helical" evidence="8">
    <location>
        <begin position="182"/>
        <end position="200"/>
    </location>
</feature>
<dbReference type="InterPro" id="IPR034804">
    <property type="entry name" value="SQR/QFR_C/D"/>
</dbReference>
<dbReference type="Proteomes" id="UP001146067">
    <property type="component" value="Unassembled WGS sequence"/>
</dbReference>
<dbReference type="AlphaFoldDB" id="A0A9X3P8C1"/>
<dbReference type="GO" id="GO:0046872">
    <property type="term" value="F:metal ion binding"/>
    <property type="evidence" value="ECO:0007669"/>
    <property type="project" value="UniProtKB-KW"/>
</dbReference>
<keyword evidence="6" id="KW-0408">Iron</keyword>
<dbReference type="SUPFAM" id="SSF81343">
    <property type="entry name" value="Fumarate reductase respiratory complex transmembrane subunits"/>
    <property type="match status" value="1"/>
</dbReference>
<keyword evidence="7 8" id="KW-0472">Membrane</keyword>
<evidence type="ECO:0000256" key="5">
    <source>
        <dbReference type="ARBA" id="ARBA00022989"/>
    </source>
</evidence>
<proteinExistence type="predicted"/>
<feature type="transmembrane region" description="Helical" evidence="8">
    <location>
        <begin position="82"/>
        <end position="105"/>
    </location>
</feature>
<sequence length="245" mass="27336">MSTDLQHRPAARPDKRPKAPLAPWRSNIGLKIAMAVSGILMILFIIAHMAGNLHIFEGRESMNDYAHGLRTLGEPLLPHESILWILRIGLIASIAVHIWSGLVLSRRAHHARPVRYAHRHKNRGESRGAYGVMRWGGIVIFLFVVWHLLDLTWRTVNPVKEVPDAYGAVVATFSPERWPVTVFYLLALTALGFHLRHGIWSAVQTIAGPTTKWRKRTQATALAVALIIVLGFAIVPLSVTFGLVK</sequence>
<name>A0A9X3P8C1_9ACTN</name>
<comment type="subcellular location">
    <subcellularLocation>
        <location evidence="1">Membrane</location>
    </subcellularLocation>
</comment>
<gene>
    <name evidence="9" type="ORF">O1R50_11150</name>
</gene>
<accession>A0A9X3P8C1</accession>
<evidence type="ECO:0000313" key="10">
    <source>
        <dbReference type="Proteomes" id="UP001146067"/>
    </source>
</evidence>
<keyword evidence="4" id="KW-0479">Metal-binding</keyword>
<dbReference type="InterPro" id="IPR011138">
    <property type="entry name" value="Cytochrome_b-558"/>
</dbReference>
<organism evidence="9 10">
    <name type="scientific">Glycomyces luteolus</name>
    <dbReference type="NCBI Taxonomy" id="2670330"/>
    <lineage>
        <taxon>Bacteria</taxon>
        <taxon>Bacillati</taxon>
        <taxon>Actinomycetota</taxon>
        <taxon>Actinomycetes</taxon>
        <taxon>Glycomycetales</taxon>
        <taxon>Glycomycetaceae</taxon>
        <taxon>Glycomyces</taxon>
    </lineage>
</organism>
<reference evidence="9" key="1">
    <citation type="submission" date="2022-12" db="EMBL/GenBank/DDBJ databases">
        <title>Gycomyces niveus sp.nov.,a novel actinomycete isolated from soil in Shouguan.</title>
        <authorList>
            <person name="Yang X."/>
        </authorList>
    </citation>
    <scope>NUCLEOTIDE SEQUENCE</scope>
    <source>
        <strain evidence="9">NEAU-A15</strain>
    </source>
</reference>
<keyword evidence="10" id="KW-1185">Reference proteome</keyword>
<feature type="transmembrane region" description="Helical" evidence="8">
    <location>
        <begin position="28"/>
        <end position="50"/>
    </location>
</feature>
<dbReference type="NCBIfam" id="TIGR02046">
    <property type="entry name" value="sdhC_b558_fam"/>
    <property type="match status" value="1"/>
</dbReference>
<evidence type="ECO:0000256" key="8">
    <source>
        <dbReference type="SAM" id="Phobius"/>
    </source>
</evidence>
<keyword evidence="5 8" id="KW-1133">Transmembrane helix</keyword>
<keyword evidence="3 8" id="KW-0812">Transmembrane</keyword>
<evidence type="ECO:0000256" key="4">
    <source>
        <dbReference type="ARBA" id="ARBA00022723"/>
    </source>
</evidence>
<evidence type="ECO:0000256" key="7">
    <source>
        <dbReference type="ARBA" id="ARBA00023136"/>
    </source>
</evidence>
<keyword evidence="2" id="KW-0349">Heme</keyword>
<dbReference type="GO" id="GO:0016020">
    <property type="term" value="C:membrane"/>
    <property type="evidence" value="ECO:0007669"/>
    <property type="project" value="UniProtKB-SubCell"/>
</dbReference>
<evidence type="ECO:0000313" key="9">
    <source>
        <dbReference type="EMBL" id="MDA1360187.1"/>
    </source>
</evidence>
<feature type="transmembrane region" description="Helical" evidence="8">
    <location>
        <begin position="128"/>
        <end position="149"/>
    </location>
</feature>
<evidence type="ECO:0000256" key="1">
    <source>
        <dbReference type="ARBA" id="ARBA00004370"/>
    </source>
</evidence>
<dbReference type="Pfam" id="PF01127">
    <property type="entry name" value="Sdh_cyt"/>
    <property type="match status" value="1"/>
</dbReference>